<dbReference type="Gene3D" id="1.20.1200.10">
    <property type="entry name" value="Cobalamin adenosyltransferase-like"/>
    <property type="match status" value="1"/>
</dbReference>
<accession>A0A9D2DC87</accession>
<dbReference type="AlphaFoldDB" id="A0A9D2DC87"/>
<dbReference type="GO" id="GO:0009236">
    <property type="term" value="P:cobalamin biosynthetic process"/>
    <property type="evidence" value="ECO:0007669"/>
    <property type="project" value="UniProtKB-UniRule"/>
</dbReference>
<name>A0A9D2DC87_9BACT</name>
<evidence type="ECO:0000256" key="4">
    <source>
        <dbReference type="RuleBase" id="RU366026"/>
    </source>
</evidence>
<organism evidence="6 7">
    <name type="scientific">Candidatus Tidjanibacter faecipullorum</name>
    <dbReference type="NCBI Taxonomy" id="2838766"/>
    <lineage>
        <taxon>Bacteria</taxon>
        <taxon>Pseudomonadati</taxon>
        <taxon>Bacteroidota</taxon>
        <taxon>Bacteroidia</taxon>
        <taxon>Bacteroidales</taxon>
        <taxon>Rikenellaceae</taxon>
        <taxon>Tidjanibacter</taxon>
    </lineage>
</organism>
<comment type="pathway">
    <text evidence="4">Cofactor biosynthesis; adenosylcobalamin biosynthesis; adenosylcobalamin from cob(II)yrinate a,c-diamide: step 2/7.</text>
</comment>
<evidence type="ECO:0000256" key="1">
    <source>
        <dbReference type="ARBA" id="ARBA00022679"/>
    </source>
</evidence>
<dbReference type="InterPro" id="IPR029499">
    <property type="entry name" value="PduO-typ"/>
</dbReference>
<keyword evidence="3 4" id="KW-0067">ATP-binding</keyword>
<evidence type="ECO:0000256" key="3">
    <source>
        <dbReference type="ARBA" id="ARBA00022840"/>
    </source>
</evidence>
<dbReference type="EC" id="2.5.1.17" evidence="4"/>
<comment type="catalytic activity">
    <reaction evidence="4">
        <text>2 cob(II)alamin + reduced [electron-transfer flavoprotein] + 2 ATP = 2 adenosylcob(III)alamin + 2 triphosphate + oxidized [electron-transfer flavoprotein] + 3 H(+)</text>
        <dbReference type="Rhea" id="RHEA:28671"/>
        <dbReference type="Rhea" id="RHEA-COMP:10685"/>
        <dbReference type="Rhea" id="RHEA-COMP:10686"/>
        <dbReference type="ChEBI" id="CHEBI:15378"/>
        <dbReference type="ChEBI" id="CHEBI:16304"/>
        <dbReference type="ChEBI" id="CHEBI:18036"/>
        <dbReference type="ChEBI" id="CHEBI:18408"/>
        <dbReference type="ChEBI" id="CHEBI:30616"/>
        <dbReference type="ChEBI" id="CHEBI:57692"/>
        <dbReference type="ChEBI" id="CHEBI:58307"/>
        <dbReference type="EC" id="2.5.1.17"/>
    </reaction>
</comment>
<comment type="catalytic activity">
    <reaction evidence="4">
        <text>2 cob(II)yrinate a,c diamide + reduced [electron-transfer flavoprotein] + 2 ATP = 2 adenosylcob(III)yrinate a,c-diamide + 2 triphosphate + oxidized [electron-transfer flavoprotein] + 3 H(+)</text>
        <dbReference type="Rhea" id="RHEA:11528"/>
        <dbReference type="Rhea" id="RHEA-COMP:10685"/>
        <dbReference type="Rhea" id="RHEA-COMP:10686"/>
        <dbReference type="ChEBI" id="CHEBI:15378"/>
        <dbReference type="ChEBI" id="CHEBI:18036"/>
        <dbReference type="ChEBI" id="CHEBI:30616"/>
        <dbReference type="ChEBI" id="CHEBI:57692"/>
        <dbReference type="ChEBI" id="CHEBI:58307"/>
        <dbReference type="ChEBI" id="CHEBI:58503"/>
        <dbReference type="ChEBI" id="CHEBI:58537"/>
        <dbReference type="EC" id="2.5.1.17"/>
    </reaction>
</comment>
<evidence type="ECO:0000259" key="5">
    <source>
        <dbReference type="Pfam" id="PF01923"/>
    </source>
</evidence>
<dbReference type="PANTHER" id="PTHR12213:SF0">
    <property type="entry name" value="CORRINOID ADENOSYLTRANSFERASE MMAB"/>
    <property type="match status" value="1"/>
</dbReference>
<dbReference type="GO" id="GO:0005524">
    <property type="term" value="F:ATP binding"/>
    <property type="evidence" value="ECO:0007669"/>
    <property type="project" value="UniProtKB-UniRule"/>
</dbReference>
<feature type="domain" description="Cobalamin adenosyltransferase-like" evidence="5">
    <location>
        <begin position="3"/>
        <end position="168"/>
    </location>
</feature>
<reference evidence="6" key="2">
    <citation type="submission" date="2021-04" db="EMBL/GenBank/DDBJ databases">
        <authorList>
            <person name="Gilroy R."/>
        </authorList>
    </citation>
    <scope>NUCLEOTIDE SEQUENCE</scope>
    <source>
        <strain evidence="6">ChiHjej11B10-19426</strain>
    </source>
</reference>
<dbReference type="InterPro" id="IPR016030">
    <property type="entry name" value="CblAdoTrfase-like"/>
</dbReference>
<keyword evidence="4" id="KW-0169">Cobalamin biosynthesis</keyword>
<evidence type="ECO:0000313" key="7">
    <source>
        <dbReference type="Proteomes" id="UP000824014"/>
    </source>
</evidence>
<dbReference type="EMBL" id="DXCC01000001">
    <property type="protein sequence ID" value="HIZ14332.1"/>
    <property type="molecule type" value="Genomic_DNA"/>
</dbReference>
<dbReference type="Proteomes" id="UP000824014">
    <property type="component" value="Unassembled WGS sequence"/>
</dbReference>
<keyword evidence="1 4" id="KW-0808">Transferase</keyword>
<dbReference type="InterPro" id="IPR036451">
    <property type="entry name" value="CblAdoTrfase-like_sf"/>
</dbReference>
<dbReference type="Pfam" id="PF01923">
    <property type="entry name" value="Cob_adeno_trans"/>
    <property type="match status" value="1"/>
</dbReference>
<dbReference type="PANTHER" id="PTHR12213">
    <property type="entry name" value="CORRINOID ADENOSYLTRANSFERASE"/>
    <property type="match status" value="1"/>
</dbReference>
<dbReference type="NCBIfam" id="TIGR00636">
    <property type="entry name" value="PduO_Nterm"/>
    <property type="match status" value="1"/>
</dbReference>
<proteinExistence type="inferred from homology"/>
<reference evidence="6" key="1">
    <citation type="journal article" date="2021" name="PeerJ">
        <title>Extensive microbial diversity within the chicken gut microbiome revealed by metagenomics and culture.</title>
        <authorList>
            <person name="Gilroy R."/>
            <person name="Ravi A."/>
            <person name="Getino M."/>
            <person name="Pursley I."/>
            <person name="Horton D.L."/>
            <person name="Alikhan N.F."/>
            <person name="Baker D."/>
            <person name="Gharbi K."/>
            <person name="Hall N."/>
            <person name="Watson M."/>
            <person name="Adriaenssens E.M."/>
            <person name="Foster-Nyarko E."/>
            <person name="Jarju S."/>
            <person name="Secka A."/>
            <person name="Antonio M."/>
            <person name="Oren A."/>
            <person name="Chaudhuri R.R."/>
            <person name="La Ragione R."/>
            <person name="Hildebrand F."/>
            <person name="Pallen M.J."/>
        </authorList>
    </citation>
    <scope>NUCLEOTIDE SEQUENCE</scope>
    <source>
        <strain evidence="6">ChiHjej11B10-19426</strain>
    </source>
</reference>
<evidence type="ECO:0000256" key="2">
    <source>
        <dbReference type="ARBA" id="ARBA00022741"/>
    </source>
</evidence>
<sequence length="183" mass="20393">MKLYTKGGDGGTTSLIGGERAAKFDIRVEAYGSVDELSAQTAMLRDRLAEAGIADFEEDLVTILRRLMAIESLLALGEGYEGDKVPDLSDEEIAEIERRIDAVSELLTPIRYFTLPGGHPLVSQAHICRTVCRRAERRACRAAAEYTVSARALTYLNRLSDYFYAVGRRLIDLLHVEETLWIP</sequence>
<protein>
    <recommendedName>
        <fullName evidence="4">Corrinoid adenosyltransferase</fullName>
        <ecNumber evidence="4">2.5.1.17</ecNumber>
    </recommendedName>
    <alternativeName>
        <fullName evidence="4">Cob(II)alamin adenosyltransferase</fullName>
    </alternativeName>
    <alternativeName>
        <fullName evidence="4">Cob(II)yrinic acid a,c-diamide adenosyltransferase</fullName>
    </alternativeName>
    <alternativeName>
        <fullName evidence="4">Cobinamide/cobalamin adenosyltransferase</fullName>
    </alternativeName>
</protein>
<dbReference type="GO" id="GO:0008817">
    <property type="term" value="F:corrinoid adenosyltransferase activity"/>
    <property type="evidence" value="ECO:0007669"/>
    <property type="project" value="UniProtKB-UniRule"/>
</dbReference>
<comment type="similarity">
    <text evidence="4">Belongs to the Cob(I)alamin adenosyltransferase family.</text>
</comment>
<comment type="caution">
    <text evidence="6">The sequence shown here is derived from an EMBL/GenBank/DDBJ whole genome shotgun (WGS) entry which is preliminary data.</text>
</comment>
<gene>
    <name evidence="6" type="ORF">H9816_00210</name>
</gene>
<keyword evidence="2 4" id="KW-0547">Nucleotide-binding</keyword>
<evidence type="ECO:0000313" key="6">
    <source>
        <dbReference type="EMBL" id="HIZ14332.1"/>
    </source>
</evidence>
<dbReference type="SUPFAM" id="SSF89028">
    <property type="entry name" value="Cobalamin adenosyltransferase-like"/>
    <property type="match status" value="1"/>
</dbReference>